<comment type="caution">
    <text evidence="2">The sequence shown here is derived from an EMBL/GenBank/DDBJ whole genome shotgun (WGS) entry which is preliminary data.</text>
</comment>
<sequence length="255" mass="29241">MTVVKAYKDIYNFSVQLNEVYQSFNNKTEEKIFSVKFQRYIKWMVVGLMDTSFGDLEKYRNAYCVSNCLPGHSIRTALIAICLAKELDIEASEVYHIGLGGILHDIGKLLIPSKIIDKPCKLSVTEFKVIKEHPTIGFEMLKNQKWLPKDSLKIVQNHHEKIDGSGYPNQLSGIQIPFYGRLVGVADVFDAVTSKRNYRDALSYRDALCIIQKETPNLLDENLVMVLGDTIEKYYHSNTNHTKKLNIQEYDKLII</sequence>
<dbReference type="EMBL" id="WJBB01000036">
    <property type="protein sequence ID" value="MBC3798570.1"/>
    <property type="molecule type" value="Genomic_DNA"/>
</dbReference>
<dbReference type="PROSITE" id="PS51832">
    <property type="entry name" value="HD_GYP"/>
    <property type="match status" value="1"/>
</dbReference>
<dbReference type="Gene3D" id="1.10.3210.10">
    <property type="entry name" value="Hypothetical protein af1432"/>
    <property type="match status" value="1"/>
</dbReference>
<dbReference type="NCBIfam" id="TIGR00277">
    <property type="entry name" value="HDIG"/>
    <property type="match status" value="1"/>
</dbReference>
<proteinExistence type="predicted"/>
<keyword evidence="3" id="KW-1185">Reference proteome</keyword>
<reference evidence="2 3" key="1">
    <citation type="journal article" date="2020" name="mSystems">
        <title>Defining Genomic and Predicted Metabolic Features of the Acetobacterium Genus.</title>
        <authorList>
            <person name="Ross D.E."/>
            <person name="Marshall C.W."/>
            <person name="Gulliver D."/>
            <person name="May H.D."/>
            <person name="Norman R.S."/>
        </authorList>
    </citation>
    <scope>NUCLEOTIDE SEQUENCE [LARGE SCALE GENOMIC DNA]</scope>
    <source>
        <strain evidence="2 3">DSM 9173</strain>
    </source>
</reference>
<dbReference type="RefSeq" id="WP_148604388.1">
    <property type="nucleotide sequence ID" value="NZ_RXYB01000013.1"/>
</dbReference>
<name>A0ABR6WPZ0_9FIRM</name>
<dbReference type="Proteomes" id="UP000653358">
    <property type="component" value="Unassembled WGS sequence"/>
</dbReference>
<evidence type="ECO:0000313" key="3">
    <source>
        <dbReference type="Proteomes" id="UP000653358"/>
    </source>
</evidence>
<gene>
    <name evidence="2" type="ORF">GH807_16225</name>
</gene>
<feature type="domain" description="HD-GYP" evidence="1">
    <location>
        <begin position="48"/>
        <end position="243"/>
    </location>
</feature>
<dbReference type="PANTHER" id="PTHR43155">
    <property type="entry name" value="CYCLIC DI-GMP PHOSPHODIESTERASE PA4108-RELATED"/>
    <property type="match status" value="1"/>
</dbReference>
<organism evidence="2 3">
    <name type="scientific">Acetobacterium tundrae</name>
    <dbReference type="NCBI Taxonomy" id="132932"/>
    <lineage>
        <taxon>Bacteria</taxon>
        <taxon>Bacillati</taxon>
        <taxon>Bacillota</taxon>
        <taxon>Clostridia</taxon>
        <taxon>Eubacteriales</taxon>
        <taxon>Eubacteriaceae</taxon>
        <taxon>Acetobacterium</taxon>
    </lineage>
</organism>
<dbReference type="InterPro" id="IPR037522">
    <property type="entry name" value="HD_GYP_dom"/>
</dbReference>
<dbReference type="CDD" id="cd00077">
    <property type="entry name" value="HDc"/>
    <property type="match status" value="1"/>
</dbReference>
<dbReference type="InterPro" id="IPR003607">
    <property type="entry name" value="HD/PDEase_dom"/>
</dbReference>
<dbReference type="SMART" id="SM00471">
    <property type="entry name" value="HDc"/>
    <property type="match status" value="1"/>
</dbReference>
<evidence type="ECO:0000313" key="2">
    <source>
        <dbReference type="EMBL" id="MBC3798570.1"/>
    </source>
</evidence>
<evidence type="ECO:0000259" key="1">
    <source>
        <dbReference type="PROSITE" id="PS51832"/>
    </source>
</evidence>
<protein>
    <submittedName>
        <fullName evidence="2">HD domain-containing protein</fullName>
    </submittedName>
</protein>
<dbReference type="SUPFAM" id="SSF109604">
    <property type="entry name" value="HD-domain/PDEase-like"/>
    <property type="match status" value="1"/>
</dbReference>
<accession>A0ABR6WPZ0</accession>
<dbReference type="InterPro" id="IPR006675">
    <property type="entry name" value="HDIG_dom"/>
</dbReference>
<dbReference type="Pfam" id="PF13487">
    <property type="entry name" value="HD_5"/>
    <property type="match status" value="1"/>
</dbReference>
<dbReference type="PANTHER" id="PTHR43155:SF2">
    <property type="entry name" value="CYCLIC DI-GMP PHOSPHODIESTERASE PA4108"/>
    <property type="match status" value="1"/>
</dbReference>